<evidence type="ECO:0000256" key="6">
    <source>
        <dbReference type="ARBA" id="ARBA00022692"/>
    </source>
</evidence>
<evidence type="ECO:0000313" key="12">
    <source>
        <dbReference type="Proteomes" id="UP000652761"/>
    </source>
</evidence>
<comment type="caution">
    <text evidence="11">The sequence shown here is derived from an EMBL/GenBank/DDBJ whole genome shotgun (WGS) entry which is preliminary data.</text>
</comment>
<reference evidence="11" key="1">
    <citation type="submission" date="2017-07" db="EMBL/GenBank/DDBJ databases">
        <title>Taro Niue Genome Assembly and Annotation.</title>
        <authorList>
            <person name="Atibalentja N."/>
            <person name="Keating K."/>
            <person name="Fields C.J."/>
        </authorList>
    </citation>
    <scope>NUCLEOTIDE SEQUENCE</scope>
    <source>
        <strain evidence="11">Niue_2</strain>
        <tissue evidence="11">Leaf</tissue>
    </source>
</reference>
<dbReference type="GO" id="GO:0008506">
    <property type="term" value="F:sucrose:proton symporter activity"/>
    <property type="evidence" value="ECO:0007669"/>
    <property type="project" value="TreeGrafter"/>
</dbReference>
<evidence type="ECO:0000256" key="7">
    <source>
        <dbReference type="ARBA" id="ARBA00022847"/>
    </source>
</evidence>
<proteinExistence type="inferred from homology"/>
<accession>A0A843U8X4</accession>
<keyword evidence="12" id="KW-1185">Reference proteome</keyword>
<evidence type="ECO:0000256" key="8">
    <source>
        <dbReference type="ARBA" id="ARBA00022989"/>
    </source>
</evidence>
<dbReference type="PANTHER" id="PTHR19432">
    <property type="entry name" value="SUGAR TRANSPORTER"/>
    <property type="match status" value="1"/>
</dbReference>
<feature type="transmembrane region" description="Helical" evidence="10">
    <location>
        <begin position="16"/>
        <end position="33"/>
    </location>
</feature>
<keyword evidence="7" id="KW-0769">Symport</keyword>
<keyword evidence="9 10" id="KW-0472">Membrane</keyword>
<dbReference type="GO" id="GO:0016020">
    <property type="term" value="C:membrane"/>
    <property type="evidence" value="ECO:0007669"/>
    <property type="project" value="UniProtKB-SubCell"/>
</dbReference>
<dbReference type="EMBL" id="NMUH01000389">
    <property type="protein sequence ID" value="MQL78254.1"/>
    <property type="molecule type" value="Genomic_DNA"/>
</dbReference>
<dbReference type="OrthoDB" id="28755at2759"/>
<gene>
    <name evidence="11" type="ORF">Taro_010667</name>
</gene>
<dbReference type="Pfam" id="PF13347">
    <property type="entry name" value="MFS_2"/>
    <property type="match status" value="1"/>
</dbReference>
<evidence type="ECO:0000256" key="1">
    <source>
        <dbReference type="ARBA" id="ARBA00004141"/>
    </source>
</evidence>
<keyword evidence="5" id="KW-0762">Sugar transport</keyword>
<comment type="pathway">
    <text evidence="2">Glycan biosynthesis; sucrose metabolism.</text>
</comment>
<keyword evidence="8 10" id="KW-1133">Transmembrane helix</keyword>
<evidence type="ECO:0000313" key="11">
    <source>
        <dbReference type="EMBL" id="MQL78254.1"/>
    </source>
</evidence>
<evidence type="ECO:0000256" key="9">
    <source>
        <dbReference type="ARBA" id="ARBA00023136"/>
    </source>
</evidence>
<dbReference type="SUPFAM" id="SSF103473">
    <property type="entry name" value="MFS general substrate transporter"/>
    <property type="match status" value="1"/>
</dbReference>
<comment type="subcellular location">
    <subcellularLocation>
        <location evidence="1">Membrane</location>
        <topology evidence="1">Multi-pass membrane protein</topology>
    </subcellularLocation>
</comment>
<keyword evidence="6 10" id="KW-0812">Transmembrane</keyword>
<evidence type="ECO:0000256" key="5">
    <source>
        <dbReference type="ARBA" id="ARBA00022597"/>
    </source>
</evidence>
<dbReference type="Gene3D" id="1.20.1250.20">
    <property type="entry name" value="MFS general substrate transporter like domains"/>
    <property type="match status" value="1"/>
</dbReference>
<feature type="transmembrane region" description="Helical" evidence="10">
    <location>
        <begin position="72"/>
        <end position="95"/>
    </location>
</feature>
<keyword evidence="4" id="KW-0813">Transport</keyword>
<dbReference type="Proteomes" id="UP000652761">
    <property type="component" value="Unassembled WGS sequence"/>
</dbReference>
<protein>
    <submittedName>
        <fullName evidence="11">Uncharacterized protein</fullName>
    </submittedName>
</protein>
<dbReference type="PANTHER" id="PTHR19432:SF35">
    <property type="entry name" value="SOLUTE CARRIER FAMILY 45 MEMBER 3 ISOFORM X1"/>
    <property type="match status" value="1"/>
</dbReference>
<feature type="transmembrane region" description="Helical" evidence="10">
    <location>
        <begin position="39"/>
        <end position="60"/>
    </location>
</feature>
<name>A0A843U8X4_COLES</name>
<sequence length="99" mass="11488">MNYITLYFFHFKLPRWFAMVLSLLSIWMQTLGIEHAFSSFIWLCGPITGLIVQPCVGIWSDKCHSKYGRRRPFIFVGSLLICFAVSALNITLFLLSDFM</sequence>
<evidence type="ECO:0000256" key="10">
    <source>
        <dbReference type="SAM" id="Phobius"/>
    </source>
</evidence>
<evidence type="ECO:0000256" key="2">
    <source>
        <dbReference type="ARBA" id="ARBA00004914"/>
    </source>
</evidence>
<dbReference type="AlphaFoldDB" id="A0A843U8X4"/>
<comment type="similarity">
    <text evidence="3">Belongs to the glycoside-pentoside-hexuronide (GPH) cation symporter transporter (TC 2.A.2.4) family.</text>
</comment>
<evidence type="ECO:0000256" key="3">
    <source>
        <dbReference type="ARBA" id="ARBA00007134"/>
    </source>
</evidence>
<dbReference type="InterPro" id="IPR036259">
    <property type="entry name" value="MFS_trans_sf"/>
</dbReference>
<organism evidence="11 12">
    <name type="scientific">Colocasia esculenta</name>
    <name type="common">Wild taro</name>
    <name type="synonym">Arum esculentum</name>
    <dbReference type="NCBI Taxonomy" id="4460"/>
    <lineage>
        <taxon>Eukaryota</taxon>
        <taxon>Viridiplantae</taxon>
        <taxon>Streptophyta</taxon>
        <taxon>Embryophyta</taxon>
        <taxon>Tracheophyta</taxon>
        <taxon>Spermatophyta</taxon>
        <taxon>Magnoliopsida</taxon>
        <taxon>Liliopsida</taxon>
        <taxon>Araceae</taxon>
        <taxon>Aroideae</taxon>
        <taxon>Colocasieae</taxon>
        <taxon>Colocasia</taxon>
    </lineage>
</organism>
<evidence type="ECO:0000256" key="4">
    <source>
        <dbReference type="ARBA" id="ARBA00022448"/>
    </source>
</evidence>